<name>A0A1V6PU47_9EURO</name>
<comment type="caution">
    <text evidence="2">The sequence shown here is derived from an EMBL/GenBank/DDBJ whole genome shotgun (WGS) entry which is preliminary data.</text>
</comment>
<evidence type="ECO:0000313" key="2">
    <source>
        <dbReference type="EMBL" id="OQD80016.1"/>
    </source>
</evidence>
<accession>A0A1V6PU47</accession>
<gene>
    <name evidence="2" type="ORF">PENANT_c040G05822</name>
</gene>
<sequence>MYGFPSGAVQQPPPHMIVSPYPRGPEVP</sequence>
<proteinExistence type="predicted"/>
<reference evidence="3" key="1">
    <citation type="journal article" date="2017" name="Nat. Microbiol.">
        <title>Global analysis of biosynthetic gene clusters reveals vast potential of secondary metabolite production in Penicillium species.</title>
        <authorList>
            <person name="Nielsen J.C."/>
            <person name="Grijseels S."/>
            <person name="Prigent S."/>
            <person name="Ji B."/>
            <person name="Dainat J."/>
            <person name="Nielsen K.F."/>
            <person name="Frisvad J.C."/>
            <person name="Workman M."/>
            <person name="Nielsen J."/>
        </authorList>
    </citation>
    <scope>NUCLEOTIDE SEQUENCE [LARGE SCALE GENOMIC DNA]</scope>
    <source>
        <strain evidence="3">IBT 31811</strain>
    </source>
</reference>
<evidence type="ECO:0000313" key="3">
    <source>
        <dbReference type="Proteomes" id="UP000191672"/>
    </source>
</evidence>
<dbReference type="AlphaFoldDB" id="A0A1V6PU47"/>
<dbReference type="Proteomes" id="UP000191672">
    <property type="component" value="Unassembled WGS sequence"/>
</dbReference>
<evidence type="ECO:0000256" key="1">
    <source>
        <dbReference type="SAM" id="MobiDB-lite"/>
    </source>
</evidence>
<protein>
    <submittedName>
        <fullName evidence="2">Uncharacterized protein</fullName>
    </submittedName>
</protein>
<organism evidence="2 3">
    <name type="scientific">Penicillium antarcticum</name>
    <dbReference type="NCBI Taxonomy" id="416450"/>
    <lineage>
        <taxon>Eukaryota</taxon>
        <taxon>Fungi</taxon>
        <taxon>Dikarya</taxon>
        <taxon>Ascomycota</taxon>
        <taxon>Pezizomycotina</taxon>
        <taxon>Eurotiomycetes</taxon>
        <taxon>Eurotiomycetidae</taxon>
        <taxon>Eurotiales</taxon>
        <taxon>Aspergillaceae</taxon>
        <taxon>Penicillium</taxon>
    </lineage>
</organism>
<dbReference type="EMBL" id="MDYN01000040">
    <property type="protein sequence ID" value="OQD80016.1"/>
    <property type="molecule type" value="Genomic_DNA"/>
</dbReference>
<keyword evidence="3" id="KW-1185">Reference proteome</keyword>
<feature type="region of interest" description="Disordered" evidence="1">
    <location>
        <begin position="1"/>
        <end position="28"/>
    </location>
</feature>